<comment type="catalytic activity">
    <reaction evidence="8">
        <text>a D-alpha-amino acid + O2 + H2O = a 2-oxocarboxylate + H2O2 + NH4(+)</text>
        <dbReference type="Rhea" id="RHEA:21816"/>
        <dbReference type="ChEBI" id="CHEBI:15377"/>
        <dbReference type="ChEBI" id="CHEBI:15379"/>
        <dbReference type="ChEBI" id="CHEBI:16240"/>
        <dbReference type="ChEBI" id="CHEBI:28938"/>
        <dbReference type="ChEBI" id="CHEBI:35179"/>
        <dbReference type="ChEBI" id="CHEBI:59871"/>
        <dbReference type="EC" id="1.4.3.3"/>
    </reaction>
    <physiologicalReaction direction="left-to-right" evidence="8">
        <dbReference type="Rhea" id="RHEA:21817"/>
    </physiologicalReaction>
</comment>
<dbReference type="GO" id="GO:0003884">
    <property type="term" value="F:D-amino-acid oxidase activity"/>
    <property type="evidence" value="ECO:0007669"/>
    <property type="project" value="UniProtKB-EC"/>
</dbReference>
<evidence type="ECO:0000256" key="2">
    <source>
        <dbReference type="ARBA" id="ARBA00006730"/>
    </source>
</evidence>
<dbReference type="EMBL" id="PVNK01000248">
    <property type="protein sequence ID" value="PRP91297.1"/>
    <property type="molecule type" value="Genomic_DNA"/>
</dbReference>
<keyword evidence="3" id="KW-0285">Flavoprotein</keyword>
<accession>A0A2S9XEM4</accession>
<evidence type="ECO:0000259" key="10">
    <source>
        <dbReference type="Pfam" id="PF01266"/>
    </source>
</evidence>
<dbReference type="EC" id="1.4.3.3" evidence="6"/>
<feature type="domain" description="FAD dependent oxidoreductase" evidence="10">
    <location>
        <begin position="6"/>
        <end position="317"/>
    </location>
</feature>
<dbReference type="RefSeq" id="WP_106394864.1">
    <property type="nucleotide sequence ID" value="NZ_PVNK01000248.1"/>
</dbReference>
<dbReference type="PIRSF" id="PIRSF000189">
    <property type="entry name" value="D-aa_oxidase"/>
    <property type="match status" value="1"/>
</dbReference>
<feature type="binding site" evidence="9">
    <location>
        <position position="221"/>
    </location>
    <ligand>
        <name>D-dopa</name>
        <dbReference type="ChEBI" id="CHEBI:149689"/>
    </ligand>
</feature>
<reference evidence="11 12" key="1">
    <citation type="submission" date="2018-03" db="EMBL/GenBank/DDBJ databases">
        <title>Draft Genome Sequences of the Obligatory Marine Myxobacteria Enhygromyxa salina SWB005.</title>
        <authorList>
            <person name="Poehlein A."/>
            <person name="Moghaddam J.A."/>
            <person name="Harms H."/>
            <person name="Alanjari M."/>
            <person name="Koenig G.M."/>
            <person name="Daniel R."/>
            <person name="Schaeberle T.F."/>
        </authorList>
    </citation>
    <scope>NUCLEOTIDE SEQUENCE [LARGE SCALE GENOMIC DNA]</scope>
    <source>
        <strain evidence="11 12">SWB005</strain>
    </source>
</reference>
<organism evidence="11 12">
    <name type="scientific">Enhygromyxa salina</name>
    <dbReference type="NCBI Taxonomy" id="215803"/>
    <lineage>
        <taxon>Bacteria</taxon>
        <taxon>Pseudomonadati</taxon>
        <taxon>Myxococcota</taxon>
        <taxon>Polyangia</taxon>
        <taxon>Nannocystales</taxon>
        <taxon>Nannocystaceae</taxon>
        <taxon>Enhygromyxa</taxon>
    </lineage>
</organism>
<dbReference type="Gene3D" id="3.30.9.10">
    <property type="entry name" value="D-Amino Acid Oxidase, subunit A, domain 2"/>
    <property type="match status" value="1"/>
</dbReference>
<comment type="caution">
    <text evidence="11">The sequence shown here is derived from an EMBL/GenBank/DDBJ whole genome shotgun (WGS) entry which is preliminary data.</text>
</comment>
<dbReference type="Gene3D" id="3.40.50.720">
    <property type="entry name" value="NAD(P)-binding Rossmann-like Domain"/>
    <property type="match status" value="1"/>
</dbReference>
<proteinExistence type="inferred from homology"/>
<dbReference type="PANTHER" id="PTHR11530:SF11">
    <property type="entry name" value="D-ASPARTATE OXIDASE"/>
    <property type="match status" value="1"/>
</dbReference>
<dbReference type="PANTHER" id="PTHR11530">
    <property type="entry name" value="D-AMINO ACID OXIDASE"/>
    <property type="match status" value="1"/>
</dbReference>
<feature type="binding site" evidence="9">
    <location>
        <position position="276"/>
    </location>
    <ligand>
        <name>D-dopa</name>
        <dbReference type="ChEBI" id="CHEBI:149689"/>
    </ligand>
</feature>
<evidence type="ECO:0000256" key="9">
    <source>
        <dbReference type="PIRSR" id="PIRSR000189-1"/>
    </source>
</evidence>
<dbReference type="InterPro" id="IPR023209">
    <property type="entry name" value="DAO"/>
</dbReference>
<evidence type="ECO:0000256" key="6">
    <source>
        <dbReference type="ARBA" id="ARBA00039101"/>
    </source>
</evidence>
<dbReference type="AlphaFoldDB" id="A0A2S9XEM4"/>
<dbReference type="GO" id="GO:0071949">
    <property type="term" value="F:FAD binding"/>
    <property type="evidence" value="ECO:0007669"/>
    <property type="project" value="InterPro"/>
</dbReference>
<evidence type="ECO:0000256" key="4">
    <source>
        <dbReference type="ARBA" id="ARBA00022827"/>
    </source>
</evidence>
<dbReference type="SUPFAM" id="SSF51971">
    <property type="entry name" value="Nucleotide-binding domain"/>
    <property type="match status" value="1"/>
</dbReference>
<dbReference type="GO" id="GO:0005737">
    <property type="term" value="C:cytoplasm"/>
    <property type="evidence" value="ECO:0007669"/>
    <property type="project" value="TreeGrafter"/>
</dbReference>
<dbReference type="Pfam" id="PF01266">
    <property type="entry name" value="DAO"/>
    <property type="match status" value="1"/>
</dbReference>
<gene>
    <name evidence="11" type="primary">mnmC_1</name>
    <name evidence="11" type="ORF">ENSA5_56460</name>
</gene>
<dbReference type="InterPro" id="IPR006076">
    <property type="entry name" value="FAD-dep_OxRdtase"/>
</dbReference>
<comment type="similarity">
    <text evidence="2">Belongs to the DAMOX/DASOX family.</text>
</comment>
<name>A0A2S9XEM4_9BACT</name>
<feature type="binding site" evidence="9">
    <location>
        <position position="178"/>
    </location>
    <ligand>
        <name>FAD</name>
        <dbReference type="ChEBI" id="CHEBI:57692"/>
    </ligand>
</feature>
<protein>
    <recommendedName>
        <fullName evidence="7">D-amino-acid oxidase</fullName>
        <ecNumber evidence="6">1.4.3.3</ecNumber>
    </recommendedName>
</protein>
<dbReference type="OrthoDB" id="246701at2"/>
<evidence type="ECO:0000256" key="8">
    <source>
        <dbReference type="ARBA" id="ARBA00049547"/>
    </source>
</evidence>
<feature type="binding site" evidence="9">
    <location>
        <begin position="301"/>
        <end position="306"/>
    </location>
    <ligand>
        <name>FAD</name>
        <dbReference type="ChEBI" id="CHEBI:57692"/>
    </ligand>
</feature>
<comment type="cofactor">
    <cofactor evidence="1 9">
        <name>FAD</name>
        <dbReference type="ChEBI" id="CHEBI:57692"/>
    </cofactor>
</comment>
<evidence type="ECO:0000256" key="1">
    <source>
        <dbReference type="ARBA" id="ARBA00001974"/>
    </source>
</evidence>
<evidence type="ECO:0000256" key="7">
    <source>
        <dbReference type="ARBA" id="ARBA00039751"/>
    </source>
</evidence>
<evidence type="ECO:0000313" key="12">
    <source>
        <dbReference type="Proteomes" id="UP000237968"/>
    </source>
</evidence>
<feature type="binding site" evidence="9">
    <location>
        <begin position="41"/>
        <end position="42"/>
    </location>
    <ligand>
        <name>FAD</name>
        <dbReference type="ChEBI" id="CHEBI:57692"/>
    </ligand>
</feature>
<evidence type="ECO:0000256" key="3">
    <source>
        <dbReference type="ARBA" id="ARBA00022630"/>
    </source>
</evidence>
<dbReference type="GO" id="GO:0019478">
    <property type="term" value="P:D-amino acid catabolic process"/>
    <property type="evidence" value="ECO:0007669"/>
    <property type="project" value="TreeGrafter"/>
</dbReference>
<evidence type="ECO:0000313" key="11">
    <source>
        <dbReference type="EMBL" id="PRP91297.1"/>
    </source>
</evidence>
<feature type="binding site" evidence="9">
    <location>
        <position position="302"/>
    </location>
    <ligand>
        <name>D-dopa</name>
        <dbReference type="ChEBI" id="CHEBI:149689"/>
    </ligand>
</feature>
<evidence type="ECO:0000256" key="5">
    <source>
        <dbReference type="ARBA" id="ARBA00023002"/>
    </source>
</evidence>
<sequence>MSTPEIIIIGGGVSGLSCASELATAGRRVQVWTAAPPHQTTSAVAAAFWYPYRVDPIERVGPWAAASYERFATIAGNLALGPTAGVYMREALEVFVERVPDPPWSRYVDMFRHAVPEELPAGYEHGLVFESPVIDMPRYLPWLVAGLERLGVEIVPQARPLDSLAPALERAQVVVNTTGLGARELVGDSRLYAVRGQTLRRERGELSRVIIDEHGPHGISYVIPRGDDVVLGGVADERDEDLELRPEQSAAIFERCARLEPGLVDNKPLGASVGLRPCRDEVRLEQEERDGQLIVHDYGHGGAGVTLSWGCAEEVRDRVQSWLQARRGG</sequence>
<dbReference type="SUPFAM" id="SSF54373">
    <property type="entry name" value="FAD-linked reductases, C-terminal domain"/>
    <property type="match status" value="1"/>
</dbReference>
<keyword evidence="5 11" id="KW-0560">Oxidoreductase</keyword>
<keyword evidence="12" id="KW-1185">Reference proteome</keyword>
<dbReference type="Proteomes" id="UP000237968">
    <property type="component" value="Unassembled WGS sequence"/>
</dbReference>
<keyword evidence="4 9" id="KW-0274">FAD</keyword>